<evidence type="ECO:0000313" key="2">
    <source>
        <dbReference type="Proteomes" id="UP000468943"/>
    </source>
</evidence>
<dbReference type="Proteomes" id="UP000468943">
    <property type="component" value="Unassembled WGS sequence"/>
</dbReference>
<keyword evidence="2" id="KW-1185">Reference proteome</keyword>
<comment type="caution">
    <text evidence="1">The sequence shown here is derived from an EMBL/GenBank/DDBJ whole genome shotgun (WGS) entry which is preliminary data.</text>
</comment>
<dbReference type="EMBL" id="WTYS01000001">
    <property type="protein sequence ID" value="MXO56689.1"/>
    <property type="molecule type" value="Genomic_DNA"/>
</dbReference>
<dbReference type="OrthoDB" id="5525437at2"/>
<sequence length="189" mass="21327">MNIFLSASVPLPDRNPSYFETADVVAIRDSVKALVQTFAEHAVIHFGGHPAITPLISLMLQRHPNVRSDRIRLYQSDYFAERFPSENFSFVEQVVTPKVGNDRDESLALMRRKMLTDHPLSAAFFIGGMEGVIDEYNLIKELQPKAICYPVASTGGAALEVFQHGDFDPELLTQLTYRTLFRRLLRGLS</sequence>
<reference evidence="1 2" key="1">
    <citation type="submission" date="2019-12" db="EMBL/GenBank/DDBJ databases">
        <title>Genomic-based taxomic classification of the family Erythrobacteraceae.</title>
        <authorList>
            <person name="Xu L."/>
        </authorList>
    </citation>
    <scope>NUCLEOTIDE SEQUENCE [LARGE SCALE GENOMIC DNA]</scope>
    <source>
        <strain evidence="1 2">JCM 17802</strain>
    </source>
</reference>
<dbReference type="RefSeq" id="WP_160597859.1">
    <property type="nucleotide sequence ID" value="NZ_WTYS01000001.1"/>
</dbReference>
<dbReference type="InterPro" id="IPR041197">
    <property type="entry name" value="LD_cluster3"/>
</dbReference>
<organism evidence="1 2">
    <name type="scientific">Pontixanthobacter gangjinensis</name>
    <dbReference type="NCBI Taxonomy" id="1028742"/>
    <lineage>
        <taxon>Bacteria</taxon>
        <taxon>Pseudomonadati</taxon>
        <taxon>Pseudomonadota</taxon>
        <taxon>Alphaproteobacteria</taxon>
        <taxon>Sphingomonadales</taxon>
        <taxon>Erythrobacteraceae</taxon>
        <taxon>Pontixanthobacter</taxon>
    </lineage>
</organism>
<dbReference type="AlphaFoldDB" id="A0A6I4SLT6"/>
<gene>
    <name evidence="1" type="ORF">GRI36_07310</name>
</gene>
<dbReference type="Pfam" id="PF18180">
    <property type="entry name" value="LD_cluster3"/>
    <property type="match status" value="1"/>
</dbReference>
<protein>
    <submittedName>
        <fullName evidence="1">Uncharacterized protein</fullName>
    </submittedName>
</protein>
<name>A0A6I4SLT6_9SPHN</name>
<evidence type="ECO:0000313" key="1">
    <source>
        <dbReference type="EMBL" id="MXO56689.1"/>
    </source>
</evidence>
<accession>A0A6I4SLT6</accession>
<proteinExistence type="predicted"/>